<evidence type="ECO:0000313" key="3">
    <source>
        <dbReference type="EMBL" id="MEJ8852973.1"/>
    </source>
</evidence>
<reference evidence="3 4" key="1">
    <citation type="submission" date="2024-03" db="EMBL/GenBank/DDBJ databases">
        <title>Novel species of the genus Variovorax.</title>
        <authorList>
            <person name="Liu Q."/>
            <person name="Xin Y.-H."/>
        </authorList>
    </citation>
    <scope>NUCLEOTIDE SEQUENCE [LARGE SCALE GENOMIC DNA]</scope>
    <source>
        <strain evidence="3 4">KACC 18901</strain>
    </source>
</reference>
<keyword evidence="1" id="KW-0732">Signal</keyword>
<dbReference type="Pfam" id="PF13609">
    <property type="entry name" value="Porin_4"/>
    <property type="match status" value="1"/>
</dbReference>
<dbReference type="Gene3D" id="2.40.160.10">
    <property type="entry name" value="Porin"/>
    <property type="match status" value="1"/>
</dbReference>
<dbReference type="SUPFAM" id="SSF56935">
    <property type="entry name" value="Porins"/>
    <property type="match status" value="1"/>
</dbReference>
<organism evidence="3 4">
    <name type="scientific">Variovorax robiniae</name>
    <dbReference type="NCBI Taxonomy" id="1836199"/>
    <lineage>
        <taxon>Bacteria</taxon>
        <taxon>Pseudomonadati</taxon>
        <taxon>Pseudomonadota</taxon>
        <taxon>Betaproteobacteria</taxon>
        <taxon>Burkholderiales</taxon>
        <taxon>Comamonadaceae</taxon>
        <taxon>Variovorax</taxon>
    </lineage>
</organism>
<accession>A0ABU8WZL3</accession>
<feature type="domain" description="Porin" evidence="2">
    <location>
        <begin position="11"/>
        <end position="327"/>
    </location>
</feature>
<dbReference type="RefSeq" id="WP_340333087.1">
    <property type="nucleotide sequence ID" value="NZ_JBBKZS010000001.1"/>
</dbReference>
<dbReference type="InterPro" id="IPR023614">
    <property type="entry name" value="Porin_dom_sf"/>
</dbReference>
<protein>
    <submittedName>
        <fullName evidence="3">Porin</fullName>
    </submittedName>
</protein>
<gene>
    <name evidence="3" type="ORF">WKW79_00240</name>
</gene>
<evidence type="ECO:0000313" key="4">
    <source>
        <dbReference type="Proteomes" id="UP001367030"/>
    </source>
</evidence>
<dbReference type="EMBL" id="JBBKZS010000001">
    <property type="protein sequence ID" value="MEJ8852973.1"/>
    <property type="molecule type" value="Genomic_DNA"/>
</dbReference>
<feature type="signal peptide" evidence="1">
    <location>
        <begin position="1"/>
        <end position="23"/>
    </location>
</feature>
<name>A0ABU8WZL3_9BURK</name>
<feature type="chain" id="PRO_5045609654" evidence="1">
    <location>
        <begin position="24"/>
        <end position="358"/>
    </location>
</feature>
<proteinExistence type="predicted"/>
<dbReference type="InterPro" id="IPR033900">
    <property type="entry name" value="Gram_neg_porin_domain"/>
</dbReference>
<evidence type="ECO:0000259" key="2">
    <source>
        <dbReference type="Pfam" id="PF13609"/>
    </source>
</evidence>
<dbReference type="Proteomes" id="UP001367030">
    <property type="component" value="Unassembled WGS sequence"/>
</dbReference>
<dbReference type="CDD" id="cd00342">
    <property type="entry name" value="gram_neg_porins"/>
    <property type="match status" value="1"/>
</dbReference>
<evidence type="ECO:0000256" key="1">
    <source>
        <dbReference type="SAM" id="SignalP"/>
    </source>
</evidence>
<comment type="caution">
    <text evidence="3">The sequence shown here is derived from an EMBL/GenBank/DDBJ whole genome shotgun (WGS) entry which is preliminary data.</text>
</comment>
<keyword evidence="4" id="KW-1185">Reference proteome</keyword>
<sequence length="358" mass="37427">MRFRIHVAMSAMALASMANISSAQSLATSGPAGDYLRFSGLLDLGIGQVINKSAAGIKGTVNEVHQAGSGGSVLDWMGRENLGGGMYSGFFLETSVQTDTGGIGSPPPGPYFNRTSAVYLGNQWGELALGQVRAPTYSNLVFHDPMFNNGYNGGMKLVSALGTKVNSLYQNINSINYFLPPGAGGGFYGHVQGTLGEGQPNQKYFGWNFGYASGPVDVGVARGTTQTTPGNPNYVMTNVGGSYDFGVLKLIGFYVNSKYGAASQNVYLAGMTFPIGVNQVKLTYSRGLYSGGILDGARANAAGVQVIHFLSKRVGIYGNLARVNNSGAAAFRLPTPQNTSSTLGGSSTGFDAGFRLAF</sequence>